<dbReference type="SUPFAM" id="SSF56563">
    <property type="entry name" value="Major capsid protein gp5"/>
    <property type="match status" value="1"/>
</dbReference>
<dbReference type="AlphaFoldDB" id="A0A7R7RKY8"/>
<proteinExistence type="predicted"/>
<gene>
    <name evidence="3" type="ORF">MINTM018_04240</name>
</gene>
<dbReference type="NCBIfam" id="TIGR01554">
    <property type="entry name" value="major_cap_HK97"/>
    <property type="match status" value="1"/>
</dbReference>
<evidence type="ECO:0000313" key="3">
    <source>
        <dbReference type="EMBL" id="BCO97654.1"/>
    </source>
</evidence>
<dbReference type="RefSeq" id="WP_201406367.1">
    <property type="nucleotide sequence ID" value="NZ_AP024255.1"/>
</dbReference>
<dbReference type="EMBL" id="AP024255">
    <property type="protein sequence ID" value="BCO97654.1"/>
    <property type="molecule type" value="Genomic_DNA"/>
</dbReference>
<evidence type="ECO:0000259" key="2">
    <source>
        <dbReference type="Pfam" id="PF05065"/>
    </source>
</evidence>
<dbReference type="Gene3D" id="3.30.2400.10">
    <property type="entry name" value="Major capsid protein gp5"/>
    <property type="match status" value="1"/>
</dbReference>
<protein>
    <recommendedName>
        <fullName evidence="2">Phage capsid-like C-terminal domain-containing protein</fullName>
    </recommendedName>
</protein>
<dbReference type="InterPro" id="IPR024455">
    <property type="entry name" value="Phage_capsid"/>
</dbReference>
<name>A0A7R7RKY8_MYCIT</name>
<dbReference type="InterPro" id="IPR054612">
    <property type="entry name" value="Phage_capsid-like_C"/>
</dbReference>
<reference evidence="3 4" key="1">
    <citation type="submission" date="2020-12" db="EMBL/GenBank/DDBJ databases">
        <title>Genome sequence of clinical Mycobacterium intracellulare strains.</title>
        <authorList>
            <person name="Tateishi Y."/>
            <person name="Matsumoto S."/>
            <person name="Fukushima Y."/>
            <person name="Nakajima C."/>
            <person name="Suzuki Y."/>
        </authorList>
    </citation>
    <scope>NUCLEOTIDE SEQUENCE [LARGE SCALE GENOMIC DNA]</scope>
    <source>
        <strain evidence="3 4">M018</strain>
    </source>
</reference>
<evidence type="ECO:0000256" key="1">
    <source>
        <dbReference type="ARBA" id="ARBA00004328"/>
    </source>
</evidence>
<organism evidence="3 4">
    <name type="scientific">Mycobacterium intracellulare</name>
    <dbReference type="NCBI Taxonomy" id="1767"/>
    <lineage>
        <taxon>Bacteria</taxon>
        <taxon>Bacillati</taxon>
        <taxon>Actinomycetota</taxon>
        <taxon>Actinomycetes</taxon>
        <taxon>Mycobacteriales</taxon>
        <taxon>Mycobacteriaceae</taxon>
        <taxon>Mycobacterium</taxon>
        <taxon>Mycobacterium avium complex (MAC)</taxon>
    </lineage>
</organism>
<dbReference type="Gene3D" id="3.30.2320.10">
    <property type="entry name" value="hypothetical protein PF0899 domain"/>
    <property type="match status" value="1"/>
</dbReference>
<comment type="subcellular location">
    <subcellularLocation>
        <location evidence="1">Virion</location>
    </subcellularLocation>
</comment>
<accession>A0A7R7RKY8</accession>
<dbReference type="Pfam" id="PF05065">
    <property type="entry name" value="Phage_capsid"/>
    <property type="match status" value="1"/>
</dbReference>
<sequence>MALLAGSSGQSILRPEEVQELVIQPLIAQAVCTRISTVVQTGSHSTRFPIVVTDPTTGWTPEGEEINISDPDLDELVVTPPALKGLTVVSNELMADSDPSALEVVGSGLVRDLQTKLDAAYFGATVSHGPSGLESLADVQVTETEWAGNLDPFAEAISLAEQVGVQPVELVDGRPVPGISFVANPADVLTLSTLKVQDGSNQPLLGPDATSVTSRSVLGVPLFSSPAVTRGIAWAVPRSRVFVVLRTNPEVVADRSAFFSSDSTGIRCVLRVGFGFPHQAAIAKVVIDGGS</sequence>
<evidence type="ECO:0000313" key="4">
    <source>
        <dbReference type="Proteomes" id="UP000595205"/>
    </source>
</evidence>
<dbReference type="Proteomes" id="UP000595205">
    <property type="component" value="Chromosome"/>
</dbReference>
<feature type="domain" description="Phage capsid-like C-terminal" evidence="2">
    <location>
        <begin position="13"/>
        <end position="286"/>
    </location>
</feature>